<feature type="domain" description="FAS1-like dehydratase" evidence="1">
    <location>
        <begin position="78"/>
        <end position="138"/>
    </location>
</feature>
<accession>A0A4D6XAB8</accession>
<proteinExistence type="predicted"/>
<reference evidence="3" key="1">
    <citation type="submission" date="2019-04" db="EMBL/GenBank/DDBJ databases">
        <title>Genome sequence of Pseudomonas putida 1290, an auxin catabolizing strain.</title>
        <authorList>
            <person name="Laird T.S."/>
            <person name="Leveau J.H.J."/>
        </authorList>
    </citation>
    <scope>NUCLEOTIDE SEQUENCE [LARGE SCALE GENOMIC DNA]</scope>
    <source>
        <strain evidence="3">1290</strain>
    </source>
</reference>
<evidence type="ECO:0000313" key="2">
    <source>
        <dbReference type="EMBL" id="QCI12793.1"/>
    </source>
</evidence>
<dbReference type="AlphaFoldDB" id="A0A4D6XAB8"/>
<dbReference type="EMBL" id="CP039371">
    <property type="protein sequence ID" value="QCI12793.1"/>
    <property type="molecule type" value="Genomic_DNA"/>
</dbReference>
<evidence type="ECO:0000313" key="3">
    <source>
        <dbReference type="Proteomes" id="UP000298551"/>
    </source>
</evidence>
<dbReference type="RefSeq" id="WP_136914946.1">
    <property type="nucleotide sequence ID" value="NZ_CP039371.1"/>
</dbReference>
<sequence>MTAINPPIDYSPWIGRTERVHDELSRNLVKRIAATFGDIAPAVGQPLPPLWMWCFFQEPVPEPQLGSDGHPARGGFLPPADQRNRMWAGGRVEFIAPLRVGSEAERLSTILHIEEKHGRTGALLFVTVRHDYSQDGQLCVREEQDIVYREPNPPKLASQATPAHADWSETIAPTPTLLFRYSAVTFNGHRIHYDHPYVTDTEGYAGLVVHGPMIATLNLRAFLRANPGKQVRRFAYRGVRPLTVPTPFEVAGHISEPGQAQLWAGNGDGVAQSAEVLFD</sequence>
<dbReference type="InterPro" id="IPR039569">
    <property type="entry name" value="FAS1-like_DH_region"/>
</dbReference>
<protein>
    <submittedName>
        <fullName evidence="2">Transposase</fullName>
    </submittedName>
</protein>
<dbReference type="Pfam" id="PF13452">
    <property type="entry name" value="FAS1_DH_region"/>
    <property type="match status" value="1"/>
</dbReference>
<dbReference type="Proteomes" id="UP000298551">
    <property type="component" value="Chromosome"/>
</dbReference>
<dbReference type="InterPro" id="IPR052741">
    <property type="entry name" value="Mitochondrial_HTD2"/>
</dbReference>
<dbReference type="InterPro" id="IPR029069">
    <property type="entry name" value="HotDog_dom_sf"/>
</dbReference>
<dbReference type="PANTHER" id="PTHR28152:SF1">
    <property type="entry name" value="HYDROXYACYL-THIOESTER DEHYDRATASE TYPE 2, MITOCHONDRIAL"/>
    <property type="match status" value="1"/>
</dbReference>
<dbReference type="GO" id="GO:0019171">
    <property type="term" value="F:(3R)-hydroxyacyl-[acyl-carrier-protein] dehydratase activity"/>
    <property type="evidence" value="ECO:0007669"/>
    <property type="project" value="TreeGrafter"/>
</dbReference>
<organism evidence="2 3">
    <name type="scientific">Pseudomonas putida</name>
    <name type="common">Arthrobacter siderocapsulatus</name>
    <dbReference type="NCBI Taxonomy" id="303"/>
    <lineage>
        <taxon>Bacteria</taxon>
        <taxon>Pseudomonadati</taxon>
        <taxon>Pseudomonadota</taxon>
        <taxon>Gammaproteobacteria</taxon>
        <taxon>Pseudomonadales</taxon>
        <taxon>Pseudomonadaceae</taxon>
        <taxon>Pseudomonas</taxon>
    </lineage>
</organism>
<gene>
    <name evidence="2" type="ORF">E6B08_16055</name>
</gene>
<dbReference type="OrthoDB" id="7183822at2"/>
<dbReference type="SUPFAM" id="SSF54637">
    <property type="entry name" value="Thioesterase/thiol ester dehydrase-isomerase"/>
    <property type="match status" value="2"/>
</dbReference>
<evidence type="ECO:0000259" key="1">
    <source>
        <dbReference type="Pfam" id="PF13452"/>
    </source>
</evidence>
<dbReference type="PANTHER" id="PTHR28152">
    <property type="entry name" value="HYDROXYACYL-THIOESTER DEHYDRATASE TYPE 2, MITOCHONDRIAL"/>
    <property type="match status" value="1"/>
</dbReference>
<name>A0A4D6XAB8_PSEPU</name>
<dbReference type="Gene3D" id="3.10.129.10">
    <property type="entry name" value="Hotdog Thioesterase"/>
    <property type="match status" value="2"/>
</dbReference>